<dbReference type="CDD" id="cd01647">
    <property type="entry name" value="RT_LTR"/>
    <property type="match status" value="1"/>
</dbReference>
<dbReference type="PANTHER" id="PTHR37984:SF5">
    <property type="entry name" value="PROTEIN NYNRIN-LIKE"/>
    <property type="match status" value="1"/>
</dbReference>
<dbReference type="Proteomes" id="UP000000763">
    <property type="component" value="Chromosome 7"/>
</dbReference>
<name>Q0D652_ORYSJ</name>
<gene>
    <name evidence="3" type="ordered locus">Os07g0510800</name>
</gene>
<evidence type="ECO:0000313" key="3">
    <source>
        <dbReference type="EMBL" id="BAF21671.1"/>
    </source>
</evidence>
<dbReference type="InterPro" id="IPR041588">
    <property type="entry name" value="Integrase_H2C2"/>
</dbReference>
<reference evidence="4" key="2">
    <citation type="journal article" date="2008" name="Nucleic Acids Res.">
        <title>The rice annotation project database (RAP-DB): 2008 update.</title>
        <authorList>
            <consortium name="The rice annotation project (RAP)"/>
        </authorList>
    </citation>
    <scope>GENOME REANNOTATION</scope>
    <source>
        <strain evidence="4">cv. Nipponbare</strain>
    </source>
</reference>
<dbReference type="Gene3D" id="3.10.10.10">
    <property type="entry name" value="HIV Type 1 Reverse Transcriptase, subunit A, domain 1"/>
    <property type="match status" value="1"/>
</dbReference>
<dbReference type="PROSITE" id="PS50878">
    <property type="entry name" value="RT_POL"/>
    <property type="match status" value="1"/>
</dbReference>
<dbReference type="SUPFAM" id="SSF56672">
    <property type="entry name" value="DNA/RNA polymerases"/>
    <property type="match status" value="1"/>
</dbReference>
<organism evidence="3 4">
    <name type="scientific">Oryza sativa subsp. japonica</name>
    <name type="common">Rice</name>
    <dbReference type="NCBI Taxonomy" id="39947"/>
    <lineage>
        <taxon>Eukaryota</taxon>
        <taxon>Viridiplantae</taxon>
        <taxon>Streptophyta</taxon>
        <taxon>Embryophyta</taxon>
        <taxon>Tracheophyta</taxon>
        <taxon>Spermatophyta</taxon>
        <taxon>Magnoliopsida</taxon>
        <taxon>Liliopsida</taxon>
        <taxon>Poales</taxon>
        <taxon>Poaceae</taxon>
        <taxon>BOP clade</taxon>
        <taxon>Oryzoideae</taxon>
        <taxon>Oryzeae</taxon>
        <taxon>Oryzinae</taxon>
        <taxon>Oryza</taxon>
        <taxon>Oryza sativa</taxon>
    </lineage>
</organism>
<dbReference type="GO" id="GO:0003824">
    <property type="term" value="F:catalytic activity"/>
    <property type="evidence" value="ECO:0007669"/>
    <property type="project" value="UniProtKB-KW"/>
</dbReference>
<dbReference type="InterPro" id="IPR050951">
    <property type="entry name" value="Retrovirus_Pol_polyprotein"/>
</dbReference>
<protein>
    <submittedName>
        <fullName evidence="3">Os07g0510800 protein</fullName>
    </submittedName>
</protein>
<dbReference type="CDD" id="cd09274">
    <property type="entry name" value="RNase_HI_RT_Ty3"/>
    <property type="match status" value="1"/>
</dbReference>
<evidence type="ECO:0000313" key="4">
    <source>
        <dbReference type="Proteomes" id="UP000000763"/>
    </source>
</evidence>
<evidence type="ECO:0000259" key="2">
    <source>
        <dbReference type="PROSITE" id="PS50878"/>
    </source>
</evidence>
<sequence>MLRQGVIQPSSSPFSSPVLLVLKKDLTWRFCIDYRHLNAITVKNRYPLPVIDELLDDLAGATIFTSLDLRAGYHKIRMRPEDEHKTAFKTHHGHYEFRVMSYGLTGAPATFQGVMNTVLSPLLRKGVLVFIDDILIYSATLTEHVQLLRQVFQLLTEHQLKVKRSKCSFAQSSLIYLGHVISHAGVSTDPKNILAVQRWPVPTNVKEVRGFLGLAGYYRKFVRHFGVISRPLTDLLKKNVVFVWTISHQQAFEALKSALTSAPVLAIPDFSKPFEIETDASDKGVGAVLMQAGHPLAFLSKALGPRNRGLSIYEKECLAILLAVDRWRSYLQFGEFVIRTDQRSLIHLGDQKLATPWQQKAMTKLLGLNYRLVYKRGLDNRAADALSRCSTDDHIQACALSVCIPDWLTEVQEGYLSDPYSADLLSKVTLQASAVPNFSLRDGILHYKNKIWIGNNTTLQHRILSALHSGAIGGHSGVQVTYSRIKKLFAWQGLKKSVLEFIDQCSVCKQAKAERVH</sequence>
<dbReference type="Pfam" id="PF17919">
    <property type="entry name" value="RT_RNaseH_2"/>
    <property type="match status" value="1"/>
</dbReference>
<dbReference type="AlphaFoldDB" id="Q0D652"/>
<accession>Q0D652</accession>
<dbReference type="InterPro" id="IPR000477">
    <property type="entry name" value="RT_dom"/>
</dbReference>
<dbReference type="InterPro" id="IPR041577">
    <property type="entry name" value="RT_RNaseH_2"/>
</dbReference>
<dbReference type="PANTHER" id="PTHR37984">
    <property type="entry name" value="PROTEIN CBG26694"/>
    <property type="match status" value="1"/>
</dbReference>
<evidence type="ECO:0000256" key="1">
    <source>
        <dbReference type="ARBA" id="ARBA00023268"/>
    </source>
</evidence>
<dbReference type="InterPro" id="IPR043502">
    <property type="entry name" value="DNA/RNA_pol_sf"/>
</dbReference>
<feature type="domain" description="Reverse transcriptase" evidence="2">
    <location>
        <begin position="2"/>
        <end position="181"/>
    </location>
</feature>
<dbReference type="FunFam" id="3.30.70.270:FF:000020">
    <property type="entry name" value="Transposon Tf2-6 polyprotein-like Protein"/>
    <property type="match status" value="1"/>
</dbReference>
<dbReference type="EMBL" id="AP008213">
    <property type="protein sequence ID" value="BAF21671.1"/>
    <property type="molecule type" value="Genomic_DNA"/>
</dbReference>
<keyword evidence="1" id="KW-0511">Multifunctional enzyme</keyword>
<dbReference type="KEGG" id="dosa:Os07g0510800"/>
<dbReference type="Pfam" id="PF17921">
    <property type="entry name" value="Integrase_H2C2"/>
    <property type="match status" value="1"/>
</dbReference>
<dbReference type="Gene3D" id="3.30.70.270">
    <property type="match status" value="2"/>
</dbReference>
<dbReference type="Gene3D" id="1.10.340.70">
    <property type="match status" value="1"/>
</dbReference>
<dbReference type="Pfam" id="PF00078">
    <property type="entry name" value="RVT_1"/>
    <property type="match status" value="1"/>
</dbReference>
<dbReference type="InterPro" id="IPR043128">
    <property type="entry name" value="Rev_trsase/Diguanyl_cyclase"/>
</dbReference>
<proteinExistence type="predicted"/>
<reference evidence="3 4" key="1">
    <citation type="journal article" date="2005" name="Nature">
        <title>The map-based sequence of the rice genome.</title>
        <authorList>
            <consortium name="International rice genome sequencing project (IRGSP)"/>
            <person name="Matsumoto T."/>
            <person name="Wu J."/>
            <person name="Kanamori H."/>
            <person name="Katayose Y."/>
            <person name="Fujisawa M."/>
            <person name="Namiki N."/>
            <person name="Mizuno H."/>
            <person name="Yamamoto K."/>
            <person name="Antonio B.A."/>
            <person name="Baba T."/>
            <person name="Sakata K."/>
            <person name="Nagamura Y."/>
            <person name="Aoki H."/>
            <person name="Arikawa K."/>
            <person name="Arita K."/>
            <person name="Bito T."/>
            <person name="Chiden Y."/>
            <person name="Fujitsuka N."/>
            <person name="Fukunaka R."/>
            <person name="Hamada M."/>
            <person name="Harada C."/>
            <person name="Hayashi A."/>
            <person name="Hijishita S."/>
            <person name="Honda M."/>
            <person name="Hosokawa S."/>
            <person name="Ichikawa Y."/>
            <person name="Idonuma A."/>
            <person name="Iijima M."/>
            <person name="Ikeda M."/>
            <person name="Ikeno M."/>
            <person name="Ito K."/>
            <person name="Ito S."/>
            <person name="Ito T."/>
            <person name="Ito Y."/>
            <person name="Ito Y."/>
            <person name="Iwabuchi A."/>
            <person name="Kamiya K."/>
            <person name="Karasawa W."/>
            <person name="Kurita K."/>
            <person name="Katagiri S."/>
            <person name="Kikuta A."/>
            <person name="Kobayashi H."/>
            <person name="Kobayashi N."/>
            <person name="Machita K."/>
            <person name="Maehara T."/>
            <person name="Masukawa M."/>
            <person name="Mizubayashi T."/>
            <person name="Mukai Y."/>
            <person name="Nagasaki H."/>
            <person name="Nagata Y."/>
            <person name="Naito S."/>
            <person name="Nakashima M."/>
            <person name="Nakama Y."/>
            <person name="Nakamichi Y."/>
            <person name="Nakamura M."/>
            <person name="Meguro A."/>
            <person name="Negishi M."/>
            <person name="Ohta I."/>
            <person name="Ohta T."/>
            <person name="Okamoto M."/>
            <person name="Ono N."/>
            <person name="Saji S."/>
            <person name="Sakaguchi M."/>
            <person name="Sakai K."/>
            <person name="Shibata M."/>
            <person name="Shimokawa T."/>
            <person name="Song J."/>
            <person name="Takazaki Y."/>
            <person name="Terasawa K."/>
            <person name="Tsugane M."/>
            <person name="Tsuji K."/>
            <person name="Ueda S."/>
            <person name="Waki K."/>
            <person name="Yamagata H."/>
            <person name="Yamamoto M."/>
            <person name="Yamamoto S."/>
            <person name="Yamane H."/>
            <person name="Yoshiki S."/>
            <person name="Yoshihara R."/>
            <person name="Yukawa K."/>
            <person name="Zhong H."/>
            <person name="Yano M."/>
            <person name="Yuan Q."/>
            <person name="Ouyang S."/>
            <person name="Liu J."/>
            <person name="Jones K.M."/>
            <person name="Gansberger K."/>
            <person name="Moffat K."/>
            <person name="Hill J."/>
            <person name="Bera J."/>
            <person name="Fadrosh D."/>
            <person name="Jin S."/>
            <person name="Johri S."/>
            <person name="Kim M."/>
            <person name="Overton L."/>
            <person name="Reardon M."/>
            <person name="Tsitrin T."/>
            <person name="Vuong H."/>
            <person name="Weaver B."/>
            <person name="Ciecko A."/>
            <person name="Tallon L."/>
            <person name="Jackson J."/>
            <person name="Pai G."/>
            <person name="Aken S.V."/>
            <person name="Utterback T."/>
            <person name="Reidmuller S."/>
            <person name="Feldblyum T."/>
            <person name="Hsiao J."/>
            <person name="Zismann V."/>
            <person name="Iobst S."/>
            <person name="de Vazeille A.R."/>
            <person name="Buell C.R."/>
            <person name="Ying K."/>
            <person name="Li Y."/>
            <person name="Lu T."/>
            <person name="Huang Y."/>
            <person name="Zhao Q."/>
            <person name="Feng Q."/>
            <person name="Zhang L."/>
            <person name="Zhu J."/>
            <person name="Weng Q."/>
            <person name="Mu J."/>
            <person name="Lu Y."/>
            <person name="Fan D."/>
            <person name="Liu Y."/>
            <person name="Guan J."/>
            <person name="Zhang Y."/>
            <person name="Yu S."/>
            <person name="Liu X."/>
            <person name="Zhang Y."/>
            <person name="Hong G."/>
            <person name="Han B."/>
            <person name="Choisne N."/>
            <person name="Demange N."/>
            <person name="Orjeda G."/>
            <person name="Samain S."/>
            <person name="Cattolico L."/>
            <person name="Pelletier E."/>
            <person name="Couloux A."/>
            <person name="Segurens B."/>
            <person name="Wincker P."/>
            <person name="D'Hont A."/>
            <person name="Scarpelli C."/>
            <person name="Weissenbach J."/>
            <person name="Salanoubat M."/>
            <person name="Quetier F."/>
            <person name="Yu Y."/>
            <person name="Kim H.R."/>
            <person name="Rambo T."/>
            <person name="Currie J."/>
            <person name="Collura K."/>
            <person name="Luo M."/>
            <person name="Yang T."/>
            <person name="Ammiraju J.S.S."/>
            <person name="Engler F."/>
            <person name="Soderlund C."/>
            <person name="Wing R.A."/>
            <person name="Palmer L.E."/>
            <person name="de la Bastide M."/>
            <person name="Spiegel L."/>
            <person name="Nascimento L."/>
            <person name="Zutavern T."/>
            <person name="O'Shaughnessy A."/>
            <person name="Dike S."/>
            <person name="Dedhia N."/>
            <person name="Preston R."/>
            <person name="Balija V."/>
            <person name="McCombie W.R."/>
            <person name="Chow T."/>
            <person name="Chen H."/>
            <person name="Chung M."/>
            <person name="Chen C."/>
            <person name="Shaw J."/>
            <person name="Wu H."/>
            <person name="Hsiao K."/>
            <person name="Chao Y."/>
            <person name="Chu M."/>
            <person name="Cheng C."/>
            <person name="Hour A."/>
            <person name="Lee P."/>
            <person name="Lin S."/>
            <person name="Lin Y."/>
            <person name="Liou J."/>
            <person name="Liu S."/>
            <person name="Hsing Y."/>
            <person name="Raghuvanshi S."/>
            <person name="Mohanty A."/>
            <person name="Bharti A.K."/>
            <person name="Gaur A."/>
            <person name="Gupta V."/>
            <person name="Kumar D."/>
            <person name="Ravi V."/>
            <person name="Vij S."/>
            <person name="Kapur A."/>
            <person name="Khurana P."/>
            <person name="Khurana P."/>
            <person name="Khurana J.P."/>
            <person name="Tyagi A.K."/>
            <person name="Gaikwad K."/>
            <person name="Singh A."/>
            <person name="Dalal V."/>
            <person name="Srivastava S."/>
            <person name="Dixit A."/>
            <person name="Pal A.K."/>
            <person name="Ghazi I.A."/>
            <person name="Yadav M."/>
            <person name="Pandit A."/>
            <person name="Bhargava A."/>
            <person name="Sureshbabu K."/>
            <person name="Batra K."/>
            <person name="Sharma T.R."/>
            <person name="Mohapatra T."/>
            <person name="Singh N.K."/>
            <person name="Messing J."/>
            <person name="Nelson A.B."/>
            <person name="Fuks G."/>
            <person name="Kavchok S."/>
            <person name="Keizer G."/>
            <person name="Linton E."/>
            <person name="Llaca V."/>
            <person name="Song R."/>
            <person name="Tanyolac B."/>
            <person name="Young S."/>
            <person name="Ho-Il K."/>
            <person name="Hahn J.H."/>
            <person name="Sangsakoo G."/>
            <person name="Vanavichit A."/>
            <person name="de Mattos Luiz.A.T."/>
            <person name="Zimmer P.D."/>
            <person name="Malone G."/>
            <person name="Dellagostin O."/>
            <person name="de Oliveira A.C."/>
            <person name="Bevan M."/>
            <person name="Bancroft I."/>
            <person name="Minx P."/>
            <person name="Cordum H."/>
            <person name="Wilson R."/>
            <person name="Cheng Z."/>
            <person name="Jin W."/>
            <person name="Jiang J."/>
            <person name="Leong S.A."/>
            <person name="Iwama H."/>
            <person name="Gojobori T."/>
            <person name="Itoh T."/>
            <person name="Niimura Y."/>
            <person name="Fujii Y."/>
            <person name="Habara T."/>
            <person name="Sakai H."/>
            <person name="Sato Y."/>
            <person name="Wilson G."/>
            <person name="Kumar K."/>
            <person name="McCouch S."/>
            <person name="Juretic N."/>
            <person name="Hoen D."/>
            <person name="Wright S."/>
            <person name="Bruskiewich R."/>
            <person name="Bureau T."/>
            <person name="Miyao A."/>
            <person name="Hirochika H."/>
            <person name="Nishikawa T."/>
            <person name="Kadowaki K."/>
            <person name="Sugiura M."/>
            <person name="Burr B."/>
            <person name="Sasaki T."/>
        </authorList>
    </citation>
    <scope>NUCLEOTIDE SEQUENCE [LARGE SCALE GENOMIC DNA]</scope>
    <source>
        <strain evidence="4">cv. Nipponbare</strain>
    </source>
</reference>